<dbReference type="SUPFAM" id="SSF81321">
    <property type="entry name" value="Family A G protein-coupled receptor-like"/>
    <property type="match status" value="1"/>
</dbReference>
<feature type="transmembrane region" description="Helical" evidence="1">
    <location>
        <begin position="118"/>
        <end position="143"/>
    </location>
</feature>
<evidence type="ECO:0000313" key="3">
    <source>
        <dbReference type="WBParaSite" id="HCON_00126350-00001"/>
    </source>
</evidence>
<feature type="transmembrane region" description="Helical" evidence="1">
    <location>
        <begin position="249"/>
        <end position="267"/>
    </location>
</feature>
<feature type="transmembrane region" description="Helical" evidence="1">
    <location>
        <begin position="163"/>
        <end position="188"/>
    </location>
</feature>
<dbReference type="InterPro" id="IPR019426">
    <property type="entry name" value="7TM_GPCR_serpentine_rcpt_Srv"/>
</dbReference>
<dbReference type="Pfam" id="PF10323">
    <property type="entry name" value="7TM_GPCR_Srv"/>
    <property type="match status" value="1"/>
</dbReference>
<accession>A0A7I4YQ66</accession>
<dbReference type="Gene3D" id="1.20.1070.10">
    <property type="entry name" value="Rhodopsin 7-helix transmembrane proteins"/>
    <property type="match status" value="1"/>
</dbReference>
<evidence type="ECO:0000313" key="2">
    <source>
        <dbReference type="Proteomes" id="UP000025227"/>
    </source>
</evidence>
<reference evidence="3" key="1">
    <citation type="submission" date="2020-12" db="UniProtKB">
        <authorList>
            <consortium name="WormBaseParasite"/>
        </authorList>
    </citation>
    <scope>IDENTIFICATION</scope>
    <source>
        <strain evidence="3">MHco3</strain>
    </source>
</reference>
<feature type="transmembrane region" description="Helical" evidence="1">
    <location>
        <begin position="209"/>
        <end position="229"/>
    </location>
</feature>
<organism evidence="2 3">
    <name type="scientific">Haemonchus contortus</name>
    <name type="common">Barber pole worm</name>
    <dbReference type="NCBI Taxonomy" id="6289"/>
    <lineage>
        <taxon>Eukaryota</taxon>
        <taxon>Metazoa</taxon>
        <taxon>Ecdysozoa</taxon>
        <taxon>Nematoda</taxon>
        <taxon>Chromadorea</taxon>
        <taxon>Rhabditida</taxon>
        <taxon>Rhabditina</taxon>
        <taxon>Rhabditomorpha</taxon>
        <taxon>Strongyloidea</taxon>
        <taxon>Trichostrongylidae</taxon>
        <taxon>Haemonchus</taxon>
    </lineage>
</organism>
<keyword evidence="1" id="KW-1133">Transmembrane helix</keyword>
<dbReference type="Proteomes" id="UP000025227">
    <property type="component" value="Unplaced"/>
</dbReference>
<dbReference type="AlphaFoldDB" id="A0A7I4YQ66"/>
<dbReference type="PANTHER" id="PTHR31552">
    <property type="entry name" value="SERPENTINE RECEPTOR CLASS GAMMA"/>
    <property type="match status" value="1"/>
</dbReference>
<sequence length="323" mass="37105">MVHNVTQTVIEGLLVFFYLYVLFIIIISKAKTFKNAFYSIFVASGITDVASLLAGCYLRLNQELSLGEDLQDITRYFLLTTHAALISHLIGNMLITINRYSALRHLHRYDLIWTRKNVFIAVIVQYAVSFALFAHITVAKLIYVHNKDGTVNLKSYEVHIEMIVRLTLGGACTIYVILSIILDAKLFVEWKRISKMDASSKHRHHDKRLLMHTTVVFLCTLLMCIVQLSKAVATFFDINALNIWLIMQYYWINDLMLSASPFSLLLLSSDLRHEIANSFRSKKVENTTIISAVTRTNRTTVVRKFRAMISLFVHVCILFDMDL</sequence>
<feature type="transmembrane region" description="Helical" evidence="1">
    <location>
        <begin position="12"/>
        <end position="30"/>
    </location>
</feature>
<evidence type="ECO:0000256" key="1">
    <source>
        <dbReference type="SAM" id="Phobius"/>
    </source>
</evidence>
<protein>
    <submittedName>
        <fullName evidence="3">G protein-coupled receptor</fullName>
    </submittedName>
</protein>
<keyword evidence="1" id="KW-0812">Transmembrane</keyword>
<dbReference type="PANTHER" id="PTHR31552:SF8">
    <property type="entry name" value="SERPENTINE RECEPTOR CLASS GAMMA"/>
    <property type="match status" value="1"/>
</dbReference>
<keyword evidence="2" id="KW-1185">Reference proteome</keyword>
<proteinExistence type="predicted"/>
<feature type="transmembrane region" description="Helical" evidence="1">
    <location>
        <begin position="37"/>
        <end position="60"/>
    </location>
</feature>
<feature type="transmembrane region" description="Helical" evidence="1">
    <location>
        <begin position="76"/>
        <end position="97"/>
    </location>
</feature>
<dbReference type="WBParaSite" id="HCON_00126350-00001">
    <property type="protein sequence ID" value="HCON_00126350-00001"/>
    <property type="gene ID" value="HCON_00126350"/>
</dbReference>
<keyword evidence="1" id="KW-0472">Membrane</keyword>
<name>A0A7I4YQ66_HAECO</name>